<evidence type="ECO:0000256" key="1">
    <source>
        <dbReference type="SAM" id="MobiDB-lite"/>
    </source>
</evidence>
<dbReference type="AlphaFoldDB" id="A0A6A6RM91"/>
<evidence type="ECO:0000313" key="2">
    <source>
        <dbReference type="EMBL" id="KAF2636255.1"/>
    </source>
</evidence>
<proteinExistence type="predicted"/>
<name>A0A6A6RM91_9PLEO</name>
<keyword evidence="3" id="KW-1185">Reference proteome</keyword>
<reference evidence="2" key="1">
    <citation type="journal article" date="2020" name="Stud. Mycol.">
        <title>101 Dothideomycetes genomes: a test case for predicting lifestyles and emergence of pathogens.</title>
        <authorList>
            <person name="Haridas S."/>
            <person name="Albert R."/>
            <person name="Binder M."/>
            <person name="Bloem J."/>
            <person name="Labutti K."/>
            <person name="Salamov A."/>
            <person name="Andreopoulos B."/>
            <person name="Baker S."/>
            <person name="Barry K."/>
            <person name="Bills G."/>
            <person name="Bluhm B."/>
            <person name="Cannon C."/>
            <person name="Castanera R."/>
            <person name="Culley D."/>
            <person name="Daum C."/>
            <person name="Ezra D."/>
            <person name="Gonzalez J."/>
            <person name="Henrissat B."/>
            <person name="Kuo A."/>
            <person name="Liang C."/>
            <person name="Lipzen A."/>
            <person name="Lutzoni F."/>
            <person name="Magnuson J."/>
            <person name="Mondo S."/>
            <person name="Nolan M."/>
            <person name="Ohm R."/>
            <person name="Pangilinan J."/>
            <person name="Park H.-J."/>
            <person name="Ramirez L."/>
            <person name="Alfaro M."/>
            <person name="Sun H."/>
            <person name="Tritt A."/>
            <person name="Yoshinaga Y."/>
            <person name="Zwiers L.-H."/>
            <person name="Turgeon B."/>
            <person name="Goodwin S."/>
            <person name="Spatafora J."/>
            <person name="Crous P."/>
            <person name="Grigoriev I."/>
        </authorList>
    </citation>
    <scope>NUCLEOTIDE SEQUENCE</scope>
    <source>
        <strain evidence="2">CBS 473.64</strain>
    </source>
</reference>
<feature type="region of interest" description="Disordered" evidence="1">
    <location>
        <begin position="1"/>
        <end position="50"/>
    </location>
</feature>
<sequence length="158" mass="17155">MPFCRFRSHQDRAGTAQGDRPAPPSDPQKERPSSKNVNSPPIDIIPSTLPRKLETRPHVYIGHGNYVTSSHTGDLVYWKKDGKGQIKPVGCETGPGHARGFQKSPGGSQVTLCEEPHASQPENAVPPAIEPQVSPSPLEALRGPPPKSVVWSDGYRPR</sequence>
<organism evidence="2 3">
    <name type="scientific">Massarina eburnea CBS 473.64</name>
    <dbReference type="NCBI Taxonomy" id="1395130"/>
    <lineage>
        <taxon>Eukaryota</taxon>
        <taxon>Fungi</taxon>
        <taxon>Dikarya</taxon>
        <taxon>Ascomycota</taxon>
        <taxon>Pezizomycotina</taxon>
        <taxon>Dothideomycetes</taxon>
        <taxon>Pleosporomycetidae</taxon>
        <taxon>Pleosporales</taxon>
        <taxon>Massarineae</taxon>
        <taxon>Massarinaceae</taxon>
        <taxon>Massarina</taxon>
    </lineage>
</organism>
<gene>
    <name evidence="2" type="ORF">P280DRAFT_153785</name>
</gene>
<evidence type="ECO:0000313" key="3">
    <source>
        <dbReference type="Proteomes" id="UP000799753"/>
    </source>
</evidence>
<dbReference type="EMBL" id="MU006799">
    <property type="protein sequence ID" value="KAF2636255.1"/>
    <property type="molecule type" value="Genomic_DNA"/>
</dbReference>
<dbReference type="Proteomes" id="UP000799753">
    <property type="component" value="Unassembled WGS sequence"/>
</dbReference>
<protein>
    <submittedName>
        <fullName evidence="2">Uncharacterized protein</fullName>
    </submittedName>
</protein>
<accession>A0A6A6RM91</accession>
<feature type="region of interest" description="Disordered" evidence="1">
    <location>
        <begin position="94"/>
        <end position="158"/>
    </location>
</feature>